<dbReference type="SMART" id="SM00528">
    <property type="entry name" value="HNS"/>
    <property type="match status" value="1"/>
</dbReference>
<evidence type="ECO:0000256" key="3">
    <source>
        <dbReference type="ARBA" id="ARBA00022490"/>
    </source>
</evidence>
<dbReference type="SUPFAM" id="SSF81273">
    <property type="entry name" value="H-NS histone-like proteins"/>
    <property type="match status" value="1"/>
</dbReference>
<keyword evidence="8" id="KW-1185">Reference proteome</keyword>
<name>A0A4R5EX62_9RHOB</name>
<dbReference type="Pfam" id="PF00816">
    <property type="entry name" value="Histone_HNS"/>
    <property type="match status" value="1"/>
</dbReference>
<accession>A0A4R5EX62</accession>
<comment type="caution">
    <text evidence="7">The sequence shown here is derived from an EMBL/GenBank/DDBJ whole genome shotgun (WGS) entry which is preliminary data.</text>
</comment>
<evidence type="ECO:0000259" key="6">
    <source>
        <dbReference type="SMART" id="SM00528"/>
    </source>
</evidence>
<comment type="subcellular location">
    <subcellularLocation>
        <location evidence="1">Cytoplasm</location>
        <location evidence="1">Nucleoid</location>
    </subcellularLocation>
</comment>
<gene>
    <name evidence="7" type="ORF">E1B25_06090</name>
</gene>
<sequence length="107" mass="11719">MALDLSSMSRKELLQLKDDLGAALKAAEIRERSEALKAAEKAAAEFGFSLSELSSDAKSRAAGKTTKALPKYFNPANPEQTWSGRGRKPQWVHDALNRGVDITEMEL</sequence>
<evidence type="ECO:0000313" key="8">
    <source>
        <dbReference type="Proteomes" id="UP000294662"/>
    </source>
</evidence>
<dbReference type="InterPro" id="IPR027444">
    <property type="entry name" value="H-NS_C_dom"/>
</dbReference>
<dbReference type="EMBL" id="SMFP01000003">
    <property type="protein sequence ID" value="TDE39618.1"/>
    <property type="molecule type" value="Genomic_DNA"/>
</dbReference>
<feature type="domain" description="DNA-binding protein H-NS-like C-terminal" evidence="6">
    <location>
        <begin position="62"/>
        <end position="107"/>
    </location>
</feature>
<evidence type="ECO:0000256" key="5">
    <source>
        <dbReference type="SAM" id="MobiDB-lite"/>
    </source>
</evidence>
<dbReference type="GO" id="GO:0032993">
    <property type="term" value="C:protein-DNA complex"/>
    <property type="evidence" value="ECO:0007669"/>
    <property type="project" value="TreeGrafter"/>
</dbReference>
<organism evidence="7 8">
    <name type="scientific">Antarcticimicrobium sediminis</name>
    <dbReference type="NCBI Taxonomy" id="2546227"/>
    <lineage>
        <taxon>Bacteria</taxon>
        <taxon>Pseudomonadati</taxon>
        <taxon>Pseudomonadota</taxon>
        <taxon>Alphaproteobacteria</taxon>
        <taxon>Rhodobacterales</taxon>
        <taxon>Paracoccaceae</taxon>
        <taxon>Antarcticimicrobium</taxon>
    </lineage>
</organism>
<dbReference type="GO" id="GO:0005829">
    <property type="term" value="C:cytosol"/>
    <property type="evidence" value="ECO:0007669"/>
    <property type="project" value="TreeGrafter"/>
</dbReference>
<proteinExistence type="inferred from homology"/>
<comment type="similarity">
    <text evidence="2">Belongs to the histone-like protein H-NS family.</text>
</comment>
<evidence type="ECO:0000256" key="4">
    <source>
        <dbReference type="ARBA" id="ARBA00023125"/>
    </source>
</evidence>
<dbReference type="Gene3D" id="4.10.430.10">
    <property type="entry name" value="Histone-like protein H-NS, C-terminal domain"/>
    <property type="match status" value="1"/>
</dbReference>
<evidence type="ECO:0000256" key="1">
    <source>
        <dbReference type="ARBA" id="ARBA00004453"/>
    </source>
</evidence>
<dbReference type="GO" id="GO:0000976">
    <property type="term" value="F:transcription cis-regulatory region binding"/>
    <property type="evidence" value="ECO:0007669"/>
    <property type="project" value="TreeGrafter"/>
</dbReference>
<protein>
    <submittedName>
        <fullName evidence="7">H-NS histone family protein</fullName>
    </submittedName>
</protein>
<dbReference type="GO" id="GO:0001217">
    <property type="term" value="F:DNA-binding transcription repressor activity"/>
    <property type="evidence" value="ECO:0007669"/>
    <property type="project" value="TreeGrafter"/>
</dbReference>
<evidence type="ECO:0000313" key="7">
    <source>
        <dbReference type="EMBL" id="TDE39618.1"/>
    </source>
</evidence>
<dbReference type="RefSeq" id="WP_132827872.1">
    <property type="nucleotide sequence ID" value="NZ_SMFP01000003.1"/>
</dbReference>
<dbReference type="Proteomes" id="UP000294662">
    <property type="component" value="Unassembled WGS sequence"/>
</dbReference>
<dbReference type="PANTHER" id="PTHR38097">
    <property type="match status" value="1"/>
</dbReference>
<dbReference type="PANTHER" id="PTHR38097:SF2">
    <property type="entry name" value="DNA-BINDING PROTEIN STPA"/>
    <property type="match status" value="1"/>
</dbReference>
<dbReference type="OrthoDB" id="5297879at2"/>
<feature type="region of interest" description="Disordered" evidence="5">
    <location>
        <begin position="69"/>
        <end position="90"/>
    </location>
</feature>
<dbReference type="GO" id="GO:0003681">
    <property type="term" value="F:bent DNA binding"/>
    <property type="evidence" value="ECO:0007669"/>
    <property type="project" value="TreeGrafter"/>
</dbReference>
<keyword evidence="4" id="KW-0238">DNA-binding</keyword>
<dbReference type="GO" id="GO:0009295">
    <property type="term" value="C:nucleoid"/>
    <property type="evidence" value="ECO:0007669"/>
    <property type="project" value="UniProtKB-SubCell"/>
</dbReference>
<dbReference type="GO" id="GO:0003680">
    <property type="term" value="F:minor groove of adenine-thymine-rich DNA binding"/>
    <property type="evidence" value="ECO:0007669"/>
    <property type="project" value="TreeGrafter"/>
</dbReference>
<keyword evidence="3" id="KW-0963">Cytoplasm</keyword>
<dbReference type="InterPro" id="IPR037150">
    <property type="entry name" value="H-NS_C_dom_sf"/>
</dbReference>
<dbReference type="AlphaFoldDB" id="A0A4R5EX62"/>
<evidence type="ECO:0000256" key="2">
    <source>
        <dbReference type="ARBA" id="ARBA00010610"/>
    </source>
</evidence>
<reference evidence="7 8" key="1">
    <citation type="submission" date="2019-03" db="EMBL/GenBank/DDBJ databases">
        <authorList>
            <person name="Zhang S."/>
        </authorList>
    </citation>
    <scope>NUCLEOTIDE SEQUENCE [LARGE SCALE GENOMIC DNA]</scope>
    <source>
        <strain evidence="7 8">S4J41</strain>
    </source>
</reference>